<evidence type="ECO:0000256" key="6">
    <source>
        <dbReference type="ARBA" id="ARBA00022859"/>
    </source>
</evidence>
<keyword evidence="8" id="KW-0732">Signal</keyword>
<dbReference type="AlphaFoldDB" id="A9XFZ9"/>
<reference evidence="10" key="1">
    <citation type="submission" date="2006-12" db="EMBL/GenBank/DDBJ databases">
        <title>Isolation and molecular cloning of cDNA for an inducible antibacterial protein of larvae of beetle, Copris tripartitus.</title>
        <authorList>
            <person name="Hwang J.S."/>
            <person name="Kim Y.J."/>
            <person name="Bang H.S."/>
            <person name="Yun E.Y."/>
            <person name="Ahn M.Y."/>
            <person name="Kim I.S."/>
            <person name="Kim S.R."/>
            <person name="Hwang S.J."/>
        </authorList>
    </citation>
    <scope>NUCLEOTIDE SEQUENCE</scope>
</reference>
<evidence type="ECO:0000256" key="3">
    <source>
        <dbReference type="ARBA" id="ARBA00022525"/>
    </source>
</evidence>
<organism evidence="10">
    <name type="scientific">Copris tripartitus</name>
    <name type="common">Dung beetle</name>
    <dbReference type="NCBI Taxonomy" id="438892"/>
    <lineage>
        <taxon>Eukaryota</taxon>
        <taxon>Metazoa</taxon>
        <taxon>Ecdysozoa</taxon>
        <taxon>Arthropoda</taxon>
        <taxon>Hexapoda</taxon>
        <taxon>Insecta</taxon>
        <taxon>Pterygota</taxon>
        <taxon>Neoptera</taxon>
        <taxon>Endopterygota</taxon>
        <taxon>Coleoptera</taxon>
        <taxon>Polyphaga</taxon>
        <taxon>Scarabaeiformia</taxon>
        <taxon>Scarabaeidae</taxon>
        <taxon>Scarabaeinae</taxon>
        <taxon>Coprini</taxon>
        <taxon>Copris</taxon>
    </lineage>
</organism>
<keyword evidence="5" id="KW-0399">Innate immunity</keyword>
<evidence type="ECO:0000256" key="1">
    <source>
        <dbReference type="ARBA" id="ARBA00004613"/>
    </source>
</evidence>
<dbReference type="GO" id="GO:0045087">
    <property type="term" value="P:innate immune response"/>
    <property type="evidence" value="ECO:0007669"/>
    <property type="project" value="UniProtKB-KW"/>
</dbReference>
<evidence type="ECO:0000256" key="5">
    <source>
        <dbReference type="ARBA" id="ARBA00022588"/>
    </source>
</evidence>
<proteinExistence type="evidence at transcript level"/>
<comment type="similarity">
    <text evidence="2">Belongs to the attacin/sarcotoxin-2 family.</text>
</comment>
<feature type="domain" description="Attacin C-terminal" evidence="9">
    <location>
        <begin position="67"/>
        <end position="168"/>
    </location>
</feature>
<keyword evidence="4" id="KW-0929">Antimicrobial</keyword>
<name>A9XFZ9_COPTR</name>
<sequence>MGPILIVAVTCIASMAAALPYPEIVENEAGDVFQLVPLERVRRGSVYGNVDITDPGRLIVGAKGTPIDNANHRWDTHVFATDNIRHHSPLTVGGEASYLHKPTGSTAHLAGTRTEQWGTDLKASGRYNFFQDKTTNANVEAFASKHIGGFPGNQPTDYGVMFNVRKDF</sequence>
<evidence type="ECO:0000256" key="2">
    <source>
        <dbReference type="ARBA" id="ARBA00007550"/>
    </source>
</evidence>
<dbReference type="Pfam" id="PF03769">
    <property type="entry name" value="Attacin_C"/>
    <property type="match status" value="1"/>
</dbReference>
<evidence type="ECO:0000256" key="7">
    <source>
        <dbReference type="ARBA" id="ARBA00023022"/>
    </source>
</evidence>
<feature type="chain" id="PRO_5002744631" evidence="8">
    <location>
        <begin position="19"/>
        <end position="168"/>
    </location>
</feature>
<keyword evidence="3" id="KW-0964">Secreted</keyword>
<feature type="signal peptide" evidence="8">
    <location>
        <begin position="1"/>
        <end position="18"/>
    </location>
</feature>
<evidence type="ECO:0000259" key="9">
    <source>
        <dbReference type="Pfam" id="PF03769"/>
    </source>
</evidence>
<evidence type="ECO:0000313" key="10">
    <source>
        <dbReference type="EMBL" id="ABP97089.1"/>
    </source>
</evidence>
<evidence type="ECO:0000256" key="8">
    <source>
        <dbReference type="SAM" id="SignalP"/>
    </source>
</evidence>
<dbReference type="GO" id="GO:0005576">
    <property type="term" value="C:extracellular region"/>
    <property type="evidence" value="ECO:0007669"/>
    <property type="project" value="UniProtKB-SubCell"/>
</dbReference>
<keyword evidence="6" id="KW-0391">Immunity</keyword>
<dbReference type="GO" id="GO:0042742">
    <property type="term" value="P:defense response to bacterium"/>
    <property type="evidence" value="ECO:0007669"/>
    <property type="project" value="UniProtKB-KW"/>
</dbReference>
<accession>A9XFZ9</accession>
<comment type="subcellular location">
    <subcellularLocation>
        <location evidence="1">Secreted</location>
    </subcellularLocation>
</comment>
<keyword evidence="7" id="KW-0044">Antibiotic</keyword>
<dbReference type="InterPro" id="IPR005521">
    <property type="entry name" value="Attacin_C"/>
</dbReference>
<evidence type="ECO:0000256" key="4">
    <source>
        <dbReference type="ARBA" id="ARBA00022529"/>
    </source>
</evidence>
<protein>
    <submittedName>
        <fullName evidence="10">Antibacterial peptide Cp1</fullName>
    </submittedName>
</protein>
<dbReference type="EMBL" id="EF208960">
    <property type="protein sequence ID" value="ABP97089.1"/>
    <property type="molecule type" value="mRNA"/>
</dbReference>